<protein>
    <recommendedName>
        <fullName evidence="1">Superoxide dismutase [Cu-Zn]</fullName>
        <ecNumber evidence="1">1.15.1.1</ecNumber>
    </recommendedName>
</protein>
<keyword evidence="1" id="KW-0479">Metal-binding</keyword>
<dbReference type="EC" id="1.15.1.1" evidence="1"/>
<dbReference type="Gene3D" id="2.60.40.200">
    <property type="entry name" value="Superoxide dismutase, copper/zinc binding domain"/>
    <property type="match status" value="1"/>
</dbReference>
<evidence type="ECO:0000313" key="3">
    <source>
        <dbReference type="EMBL" id="GMK56127.1"/>
    </source>
</evidence>
<dbReference type="PRINTS" id="PR00068">
    <property type="entry name" value="CUZNDISMTASE"/>
</dbReference>
<name>A0AAD3TTA7_9TREE</name>
<proteinExistence type="inferred from homology"/>
<dbReference type="PROSITE" id="PS00087">
    <property type="entry name" value="SOD_CU_ZN_1"/>
    <property type="match status" value="1"/>
</dbReference>
<dbReference type="EMBL" id="BTCM01000002">
    <property type="protein sequence ID" value="GMK56127.1"/>
    <property type="molecule type" value="Genomic_DNA"/>
</dbReference>
<comment type="cofactor">
    <cofactor evidence="1">
        <name>Cu cation</name>
        <dbReference type="ChEBI" id="CHEBI:23378"/>
    </cofactor>
    <text evidence="1">Binds 1 copper ion per subunit.</text>
</comment>
<dbReference type="AlphaFoldDB" id="A0AAD3TTA7"/>
<feature type="domain" description="Superoxide dismutase copper/zinc binding" evidence="2">
    <location>
        <begin position="27"/>
        <end position="160"/>
    </location>
</feature>
<dbReference type="InterPro" id="IPR036423">
    <property type="entry name" value="SOD-like_Cu/Zn_dom_sf"/>
</dbReference>
<reference evidence="3" key="2">
    <citation type="submission" date="2023-06" db="EMBL/GenBank/DDBJ databases">
        <authorList>
            <person name="Kobayashi Y."/>
            <person name="Kayamori A."/>
            <person name="Aoki K."/>
            <person name="Shiwa Y."/>
            <person name="Fujita N."/>
            <person name="Sugita T."/>
            <person name="Iwasaki W."/>
            <person name="Tanaka N."/>
            <person name="Takashima M."/>
        </authorList>
    </citation>
    <scope>NUCLEOTIDE SEQUENCE</scope>
    <source>
        <strain evidence="3">HIS016</strain>
    </source>
</reference>
<keyword evidence="1" id="KW-0560">Oxidoreductase</keyword>
<reference evidence="3" key="1">
    <citation type="journal article" date="2023" name="BMC Genomics">
        <title>Chromosome-level genome assemblies of Cutaneotrichosporon spp. (Trichosporonales, Basidiomycota) reveal imbalanced evolution between nucleotide sequences and chromosome synteny.</title>
        <authorList>
            <person name="Kobayashi Y."/>
            <person name="Kayamori A."/>
            <person name="Aoki K."/>
            <person name="Shiwa Y."/>
            <person name="Matsutani M."/>
            <person name="Fujita N."/>
            <person name="Sugita T."/>
            <person name="Iwasaki W."/>
            <person name="Tanaka N."/>
            <person name="Takashima M."/>
        </authorList>
    </citation>
    <scope>NUCLEOTIDE SEQUENCE</scope>
    <source>
        <strain evidence="3">HIS016</strain>
    </source>
</reference>
<sequence length="169" mass="17675">MQIPLAATFTCAAHLAAMVDITGPGAEGWVYLEQNGDKMTVTGEIRNLSPNTLHGFHIHEFGDLSDGCTSTGAHYNPFGHQHGAPSDTNRHVGDLGNVPTDSNGVARFKITDCVARLCGEHAVMGRAVVVHFGTDDLGRGGHDDSKETGHAGGRAGCGVIAYARVGLLD</sequence>
<dbReference type="InterPro" id="IPR001424">
    <property type="entry name" value="SOD_Cu_Zn_dom"/>
</dbReference>
<dbReference type="InterPro" id="IPR018152">
    <property type="entry name" value="SOD_Cu/Zn_BS"/>
</dbReference>
<comment type="catalytic activity">
    <reaction evidence="1">
        <text>2 superoxide + 2 H(+) = H2O2 + O2</text>
        <dbReference type="Rhea" id="RHEA:20696"/>
        <dbReference type="ChEBI" id="CHEBI:15378"/>
        <dbReference type="ChEBI" id="CHEBI:15379"/>
        <dbReference type="ChEBI" id="CHEBI:16240"/>
        <dbReference type="ChEBI" id="CHEBI:18421"/>
        <dbReference type="EC" id="1.15.1.1"/>
    </reaction>
</comment>
<keyword evidence="1" id="KW-0862">Zinc</keyword>
<evidence type="ECO:0000256" key="1">
    <source>
        <dbReference type="RuleBase" id="RU000393"/>
    </source>
</evidence>
<evidence type="ECO:0000259" key="2">
    <source>
        <dbReference type="Pfam" id="PF00080"/>
    </source>
</evidence>
<comment type="cofactor">
    <cofactor evidence="1">
        <name>Zn(2+)</name>
        <dbReference type="ChEBI" id="CHEBI:29105"/>
    </cofactor>
    <text evidence="1">Binds 1 zinc ion per subunit.</text>
</comment>
<dbReference type="GO" id="GO:0004784">
    <property type="term" value="F:superoxide dismutase activity"/>
    <property type="evidence" value="ECO:0007669"/>
    <property type="project" value="UniProtKB-EC"/>
</dbReference>
<keyword evidence="4" id="KW-1185">Reference proteome</keyword>
<accession>A0AAD3TTA7</accession>
<dbReference type="Pfam" id="PF00080">
    <property type="entry name" value="Sod_Cu"/>
    <property type="match status" value="1"/>
</dbReference>
<dbReference type="InterPro" id="IPR024134">
    <property type="entry name" value="SOD_Cu/Zn_/chaperone"/>
</dbReference>
<dbReference type="Proteomes" id="UP001222932">
    <property type="component" value="Unassembled WGS sequence"/>
</dbReference>
<dbReference type="CDD" id="cd00305">
    <property type="entry name" value="Cu-Zn_Superoxide_Dismutase"/>
    <property type="match status" value="1"/>
</dbReference>
<gene>
    <name evidence="3" type="primary">sod1</name>
    <name evidence="3" type="ORF">CspeluHIS016_0211830</name>
</gene>
<comment type="similarity">
    <text evidence="1">Belongs to the Cu-Zn superoxide dismutase family.</text>
</comment>
<organism evidence="3 4">
    <name type="scientific">Cutaneotrichosporon spelunceum</name>
    <dbReference type="NCBI Taxonomy" id="1672016"/>
    <lineage>
        <taxon>Eukaryota</taxon>
        <taxon>Fungi</taxon>
        <taxon>Dikarya</taxon>
        <taxon>Basidiomycota</taxon>
        <taxon>Agaricomycotina</taxon>
        <taxon>Tremellomycetes</taxon>
        <taxon>Trichosporonales</taxon>
        <taxon>Trichosporonaceae</taxon>
        <taxon>Cutaneotrichosporon</taxon>
    </lineage>
</organism>
<dbReference type="PANTHER" id="PTHR10003">
    <property type="entry name" value="SUPEROXIDE DISMUTASE CU-ZN -RELATED"/>
    <property type="match status" value="1"/>
</dbReference>
<dbReference type="PROSITE" id="PS00332">
    <property type="entry name" value="SOD_CU_ZN_2"/>
    <property type="match status" value="1"/>
</dbReference>
<evidence type="ECO:0000313" key="4">
    <source>
        <dbReference type="Proteomes" id="UP001222932"/>
    </source>
</evidence>
<keyword evidence="1" id="KW-0186">Copper</keyword>
<dbReference type="SUPFAM" id="SSF49329">
    <property type="entry name" value="Cu,Zn superoxide dismutase-like"/>
    <property type="match status" value="1"/>
</dbReference>
<comment type="function">
    <text evidence="1">Destroys radicals which are normally produced within the cells and which are toxic to biological systems.</text>
</comment>
<dbReference type="GO" id="GO:0005507">
    <property type="term" value="F:copper ion binding"/>
    <property type="evidence" value="ECO:0007669"/>
    <property type="project" value="InterPro"/>
</dbReference>
<comment type="caution">
    <text evidence="3">The sequence shown here is derived from an EMBL/GenBank/DDBJ whole genome shotgun (WGS) entry which is preliminary data.</text>
</comment>